<name>A0A1Z4JQ70_LEPBY</name>
<accession>A0A1Z4JQ70</accession>
<dbReference type="EMBL" id="AP018203">
    <property type="protein sequence ID" value="BAY58864.1"/>
    <property type="molecule type" value="Genomic_DNA"/>
</dbReference>
<proteinExistence type="predicted"/>
<evidence type="ECO:0000313" key="1">
    <source>
        <dbReference type="EMBL" id="BAY58864.1"/>
    </source>
</evidence>
<organism evidence="1 2">
    <name type="scientific">Leptolyngbya boryana NIES-2135</name>
    <dbReference type="NCBI Taxonomy" id="1973484"/>
    <lineage>
        <taxon>Bacteria</taxon>
        <taxon>Bacillati</taxon>
        <taxon>Cyanobacteriota</taxon>
        <taxon>Cyanophyceae</taxon>
        <taxon>Leptolyngbyales</taxon>
        <taxon>Leptolyngbyaceae</taxon>
        <taxon>Leptolyngbya group</taxon>
        <taxon>Leptolyngbya</taxon>
    </lineage>
</organism>
<dbReference type="Proteomes" id="UP000217895">
    <property type="component" value="Chromosome"/>
</dbReference>
<gene>
    <name evidence="1" type="ORF">NIES2135_57380</name>
</gene>
<evidence type="ECO:0000313" key="2">
    <source>
        <dbReference type="Proteomes" id="UP000217895"/>
    </source>
</evidence>
<sequence length="100" mass="11673">MSEKNELFFQQASELLSKIEIRYRQADFDEQVQLKKERDRAMALFSKARLAILKEGIICTDADVEQMQQLKQQIDSSTEILQVVATIAKFTSFVRLRFLL</sequence>
<dbReference type="AlphaFoldDB" id="A0A1Z4JQ70"/>
<protein>
    <submittedName>
        <fullName evidence="1">Uncharacterized protein</fullName>
    </submittedName>
</protein>
<reference evidence="1 2" key="1">
    <citation type="submission" date="2017-06" db="EMBL/GenBank/DDBJ databases">
        <title>Genome sequencing of cyanobaciteial culture collection at National Institute for Environmental Studies (NIES).</title>
        <authorList>
            <person name="Hirose Y."/>
            <person name="Shimura Y."/>
            <person name="Fujisawa T."/>
            <person name="Nakamura Y."/>
            <person name="Kawachi M."/>
        </authorList>
    </citation>
    <scope>NUCLEOTIDE SEQUENCE [LARGE SCALE GENOMIC DNA]</scope>
    <source>
        <strain evidence="1 2">NIES-2135</strain>
    </source>
</reference>
<keyword evidence="2" id="KW-1185">Reference proteome</keyword>